<comment type="caution">
    <text evidence="2">The sequence shown here is derived from an EMBL/GenBank/DDBJ whole genome shotgun (WGS) entry which is preliminary data.</text>
</comment>
<dbReference type="SUPFAM" id="SSF53474">
    <property type="entry name" value="alpha/beta-Hydrolases"/>
    <property type="match status" value="1"/>
</dbReference>
<dbReference type="PANTHER" id="PTHR43265">
    <property type="entry name" value="ESTERASE ESTD"/>
    <property type="match status" value="1"/>
</dbReference>
<reference evidence="2 3" key="1">
    <citation type="journal article" date="2015" name="Genome Announc.">
        <title>Expanding the biotechnology potential of lactobacilli through comparative genomics of 213 strains and associated genera.</title>
        <authorList>
            <person name="Sun Z."/>
            <person name="Harris H.M."/>
            <person name="McCann A."/>
            <person name="Guo C."/>
            <person name="Argimon S."/>
            <person name="Zhang W."/>
            <person name="Yang X."/>
            <person name="Jeffery I.B."/>
            <person name="Cooney J.C."/>
            <person name="Kagawa T.F."/>
            <person name="Liu W."/>
            <person name="Song Y."/>
            <person name="Salvetti E."/>
            <person name="Wrobel A."/>
            <person name="Rasinkangas P."/>
            <person name="Parkhill J."/>
            <person name="Rea M.C."/>
            <person name="O'Sullivan O."/>
            <person name="Ritari J."/>
            <person name="Douillard F.P."/>
            <person name="Paul Ross R."/>
            <person name="Yang R."/>
            <person name="Briner A.E."/>
            <person name="Felis G.E."/>
            <person name="de Vos W.M."/>
            <person name="Barrangou R."/>
            <person name="Klaenhammer T.R."/>
            <person name="Caufield P.W."/>
            <person name="Cui Y."/>
            <person name="Zhang H."/>
            <person name="O'Toole P.W."/>
        </authorList>
    </citation>
    <scope>NUCLEOTIDE SEQUENCE [LARGE SCALE GENOMIC DNA]</scope>
    <source>
        <strain evidence="2 3">DSM 20653</strain>
    </source>
</reference>
<dbReference type="PANTHER" id="PTHR43265:SF1">
    <property type="entry name" value="ESTERASE ESTD"/>
    <property type="match status" value="1"/>
</dbReference>
<organism evidence="2 3">
    <name type="scientific">Ligilactobacillus araffinosus DSM 20653</name>
    <dbReference type="NCBI Taxonomy" id="1423820"/>
    <lineage>
        <taxon>Bacteria</taxon>
        <taxon>Bacillati</taxon>
        <taxon>Bacillota</taxon>
        <taxon>Bacilli</taxon>
        <taxon>Lactobacillales</taxon>
        <taxon>Lactobacillaceae</taxon>
        <taxon>Ligilactobacillus</taxon>
    </lineage>
</organism>
<dbReference type="Pfam" id="PF12146">
    <property type="entry name" value="Hydrolase_4"/>
    <property type="match status" value="1"/>
</dbReference>
<proteinExistence type="predicted"/>
<feature type="domain" description="Serine aminopeptidase S33" evidence="1">
    <location>
        <begin position="40"/>
        <end position="153"/>
    </location>
</feature>
<dbReference type="InterPro" id="IPR053145">
    <property type="entry name" value="AB_hydrolase_Est10"/>
</dbReference>
<sequence length="265" mass="29626">MYNENKEMAQMTNVQVQRDGLMLRGVLEIPEGKDNYDMAILMHGFTGNCGRDNPGNLHYQLAKMLKEMGIASVRFDFNGHGQSDGNFTDMTVMNEVSDGRAILDYVRQMSQVKHIYLLGHSQGGVVASMLAGYYHEYINKLVLMAPAATLKTDALAGHTQGLIYDPQHIPDKQHLKDNYDLGGFYLRIAQTLPIYETAAEYRGPVCIIHGTADQVVDPHASIKYDNGYSNSTLRLIEGAGHLLDGESRQEVLKIVNEFIKSNREE</sequence>
<accession>A0A0R1ZCS9</accession>
<protein>
    <recommendedName>
        <fullName evidence="1">Serine aminopeptidase S33 domain-containing protein</fullName>
    </recommendedName>
</protein>
<name>A0A0R1ZCS9_9LACO</name>
<dbReference type="InterPro" id="IPR022742">
    <property type="entry name" value="Hydrolase_4"/>
</dbReference>
<dbReference type="InterPro" id="IPR029058">
    <property type="entry name" value="AB_hydrolase_fold"/>
</dbReference>
<keyword evidence="3" id="KW-1185">Reference proteome</keyword>
<evidence type="ECO:0000313" key="3">
    <source>
        <dbReference type="Proteomes" id="UP000051291"/>
    </source>
</evidence>
<dbReference type="GO" id="GO:0052689">
    <property type="term" value="F:carboxylic ester hydrolase activity"/>
    <property type="evidence" value="ECO:0007669"/>
    <property type="project" value="TreeGrafter"/>
</dbReference>
<dbReference type="AlphaFoldDB" id="A0A0R1ZCS9"/>
<dbReference type="EMBL" id="AYYZ01000026">
    <property type="protein sequence ID" value="KRM52122.1"/>
    <property type="molecule type" value="Genomic_DNA"/>
</dbReference>
<dbReference type="PATRIC" id="fig|1423820.4.peg.846"/>
<dbReference type="STRING" id="1423820.FC64_GL000829"/>
<dbReference type="Gene3D" id="3.40.50.1820">
    <property type="entry name" value="alpha/beta hydrolase"/>
    <property type="match status" value="1"/>
</dbReference>
<evidence type="ECO:0000313" key="2">
    <source>
        <dbReference type="EMBL" id="KRM52122.1"/>
    </source>
</evidence>
<dbReference type="Proteomes" id="UP000051291">
    <property type="component" value="Unassembled WGS sequence"/>
</dbReference>
<gene>
    <name evidence="2" type="ORF">FC64_GL000829</name>
</gene>
<evidence type="ECO:0000259" key="1">
    <source>
        <dbReference type="Pfam" id="PF12146"/>
    </source>
</evidence>